<evidence type="ECO:0000256" key="1">
    <source>
        <dbReference type="ARBA" id="ARBA00022801"/>
    </source>
</evidence>
<dbReference type="InterPro" id="IPR008928">
    <property type="entry name" value="6-hairpin_glycosidase_sf"/>
</dbReference>
<evidence type="ECO:0000256" key="2">
    <source>
        <dbReference type="ARBA" id="ARBA00038358"/>
    </source>
</evidence>
<accession>A0ABT3GQK6</accession>
<comment type="caution">
    <text evidence="3">The sequence shown here is derived from an EMBL/GenBank/DDBJ whole genome shotgun (WGS) entry which is preliminary data.</text>
</comment>
<comment type="similarity">
    <text evidence="2">Belongs to the glycosyl hydrolase 88 family.</text>
</comment>
<dbReference type="Proteomes" id="UP001320876">
    <property type="component" value="Unassembled WGS sequence"/>
</dbReference>
<keyword evidence="4" id="KW-1185">Reference proteome</keyword>
<dbReference type="PANTHER" id="PTHR36845">
    <property type="entry name" value="HYDROLASE, PUTATIVE (AFU_ORTHOLOGUE AFUA_7G05090)-RELATED"/>
    <property type="match status" value="1"/>
</dbReference>
<organism evidence="3 4">
    <name type="scientific">Luteolibacter arcticus</name>
    <dbReference type="NCBI Taxonomy" id="1581411"/>
    <lineage>
        <taxon>Bacteria</taxon>
        <taxon>Pseudomonadati</taxon>
        <taxon>Verrucomicrobiota</taxon>
        <taxon>Verrucomicrobiia</taxon>
        <taxon>Verrucomicrobiales</taxon>
        <taxon>Verrucomicrobiaceae</taxon>
        <taxon>Luteolibacter</taxon>
    </lineage>
</organism>
<dbReference type="EMBL" id="JAPDDT010000017">
    <property type="protein sequence ID" value="MCW1925793.1"/>
    <property type="molecule type" value="Genomic_DNA"/>
</dbReference>
<dbReference type="RefSeq" id="WP_264489900.1">
    <property type="nucleotide sequence ID" value="NZ_JAPDDT010000017.1"/>
</dbReference>
<keyword evidence="1 3" id="KW-0378">Hydrolase</keyword>
<gene>
    <name evidence="3" type="ORF">OKA05_24760</name>
</gene>
<dbReference type="Pfam" id="PF07470">
    <property type="entry name" value="Glyco_hydro_88"/>
    <property type="match status" value="1"/>
</dbReference>
<protein>
    <submittedName>
        <fullName evidence="3">Glycoside hydrolase family 88 protein</fullName>
    </submittedName>
</protein>
<dbReference type="InterPro" id="IPR052369">
    <property type="entry name" value="UG_Glycosaminoglycan_Hydrolase"/>
</dbReference>
<sequence length="390" mass="43698">MTPAVVTLPVSANASLRRAFDLCVAKTRRNIEALADRPATWAFAENGHYAEWNEGFYEIGNWTSSFITGMALLAWRESEEEHFIRQVERLEPWYAAKVGEHAAETMHDLGFLYSLYSVALYKLTGDPRHRELGLKAAEVLAGRFIPQGNYIRAWGRMDEASTDYAGLAIIDCMMNLPLLHWASEESGDPRFKEIAVRHSDTTLRWFVRPDDTVYHSYRFDPELGSPAGGDNYCGRSIESQWARGTTWAIYGFAMACRYTGDTRYLDAALRVARKFISLLDDEVVPVWDFGLDAGAPFFRDSSAAAVAVCAFQELEALGAAEGSITATKHALLERLCSDDYLDPDLSVEGVLKHGQVGDGVGQAKSAYTSWGDYYLMEALAREMGMRETWW</sequence>
<reference evidence="3 4" key="1">
    <citation type="submission" date="2022-10" db="EMBL/GenBank/DDBJ databases">
        <title>Luteolibacter arcticus strain CCTCC AB 2014275, whole genome shotgun sequencing project.</title>
        <authorList>
            <person name="Zhao G."/>
            <person name="Shen L."/>
        </authorList>
    </citation>
    <scope>NUCLEOTIDE SEQUENCE [LARGE SCALE GENOMIC DNA]</scope>
    <source>
        <strain evidence="3 4">CCTCC AB 2014275</strain>
    </source>
</reference>
<evidence type="ECO:0000313" key="4">
    <source>
        <dbReference type="Proteomes" id="UP001320876"/>
    </source>
</evidence>
<proteinExistence type="inferred from homology"/>
<dbReference type="Gene3D" id="1.50.10.10">
    <property type="match status" value="1"/>
</dbReference>
<dbReference type="GO" id="GO:0016787">
    <property type="term" value="F:hydrolase activity"/>
    <property type="evidence" value="ECO:0007669"/>
    <property type="project" value="UniProtKB-KW"/>
</dbReference>
<dbReference type="PANTHER" id="PTHR36845:SF1">
    <property type="entry name" value="HYDROLASE, PUTATIVE (AFU_ORTHOLOGUE AFUA_7G05090)-RELATED"/>
    <property type="match status" value="1"/>
</dbReference>
<evidence type="ECO:0000313" key="3">
    <source>
        <dbReference type="EMBL" id="MCW1925793.1"/>
    </source>
</evidence>
<dbReference type="SUPFAM" id="SSF48208">
    <property type="entry name" value="Six-hairpin glycosidases"/>
    <property type="match status" value="1"/>
</dbReference>
<dbReference type="InterPro" id="IPR012341">
    <property type="entry name" value="6hp_glycosidase-like_sf"/>
</dbReference>
<dbReference type="InterPro" id="IPR010905">
    <property type="entry name" value="Glyco_hydro_88"/>
</dbReference>
<name>A0ABT3GQK6_9BACT</name>